<evidence type="ECO:0000256" key="1">
    <source>
        <dbReference type="SAM" id="MobiDB-lite"/>
    </source>
</evidence>
<sequence length="145" mass="15982">MNTSKVNYPVSSQQHFQLMEKCDMLYHPVSPIQCLHQSKIIRVAPKFQAKDNPSSTPHISASISEHIPMLLAKPITHAPWQSLIIPPAAATLSGRREAVTPWSLRLRRGLRKVNRARFGAKGRHSRTSGLGSADEARGRAALGMA</sequence>
<dbReference type="EMBL" id="JARKNE010000001">
    <property type="protein sequence ID" value="KAK5844535.1"/>
    <property type="molecule type" value="Genomic_DNA"/>
</dbReference>
<name>A0ABR0QZ64_GOSAR</name>
<accession>A0ABR0QZ64</accession>
<feature type="region of interest" description="Disordered" evidence="1">
    <location>
        <begin position="118"/>
        <end position="145"/>
    </location>
</feature>
<evidence type="ECO:0000313" key="2">
    <source>
        <dbReference type="EMBL" id="KAK5844535.1"/>
    </source>
</evidence>
<evidence type="ECO:0000313" key="3">
    <source>
        <dbReference type="Proteomes" id="UP001358586"/>
    </source>
</evidence>
<comment type="caution">
    <text evidence="2">The sequence shown here is derived from an EMBL/GenBank/DDBJ whole genome shotgun (WGS) entry which is preliminary data.</text>
</comment>
<protein>
    <submittedName>
        <fullName evidence="2">Uncharacterized protein</fullName>
    </submittedName>
</protein>
<gene>
    <name evidence="2" type="ORF">PVK06_000675</name>
</gene>
<proteinExistence type="predicted"/>
<reference evidence="2 3" key="1">
    <citation type="submission" date="2023-03" db="EMBL/GenBank/DDBJ databases">
        <title>WGS of Gossypium arboreum.</title>
        <authorList>
            <person name="Yu D."/>
        </authorList>
    </citation>
    <scope>NUCLEOTIDE SEQUENCE [LARGE SCALE GENOMIC DNA]</scope>
    <source>
        <tissue evidence="2">Leaf</tissue>
    </source>
</reference>
<keyword evidence="3" id="KW-1185">Reference proteome</keyword>
<organism evidence="2 3">
    <name type="scientific">Gossypium arboreum</name>
    <name type="common">Tree cotton</name>
    <name type="synonym">Gossypium nanking</name>
    <dbReference type="NCBI Taxonomy" id="29729"/>
    <lineage>
        <taxon>Eukaryota</taxon>
        <taxon>Viridiplantae</taxon>
        <taxon>Streptophyta</taxon>
        <taxon>Embryophyta</taxon>
        <taxon>Tracheophyta</taxon>
        <taxon>Spermatophyta</taxon>
        <taxon>Magnoliopsida</taxon>
        <taxon>eudicotyledons</taxon>
        <taxon>Gunneridae</taxon>
        <taxon>Pentapetalae</taxon>
        <taxon>rosids</taxon>
        <taxon>malvids</taxon>
        <taxon>Malvales</taxon>
        <taxon>Malvaceae</taxon>
        <taxon>Malvoideae</taxon>
        <taxon>Gossypium</taxon>
    </lineage>
</organism>
<dbReference type="Proteomes" id="UP001358586">
    <property type="component" value="Chromosome 1"/>
</dbReference>